<dbReference type="PANTHER" id="PTHR43309">
    <property type="entry name" value="5-OXOPROLINASE SUBUNIT C"/>
    <property type="match status" value="1"/>
</dbReference>
<dbReference type="RefSeq" id="WP_295576536.1">
    <property type="nucleotide sequence ID" value="NZ_FLQR01000008.1"/>
</dbReference>
<dbReference type="GO" id="GO:0016787">
    <property type="term" value="F:hydrolase activity"/>
    <property type="evidence" value="ECO:0007669"/>
    <property type="project" value="UniProtKB-KW"/>
</dbReference>
<dbReference type="EMBL" id="FLQR01000008">
    <property type="protein sequence ID" value="SBS73392.1"/>
    <property type="molecule type" value="Genomic_DNA"/>
</dbReference>
<dbReference type="PANTHER" id="PTHR43309:SF3">
    <property type="entry name" value="5-OXOPROLINASE SUBUNIT C"/>
    <property type="match status" value="1"/>
</dbReference>
<dbReference type="Pfam" id="PF02682">
    <property type="entry name" value="CT_C_D"/>
    <property type="match status" value="1"/>
</dbReference>
<dbReference type="SUPFAM" id="SSF160467">
    <property type="entry name" value="PH0987 N-terminal domain-like"/>
    <property type="match status" value="1"/>
</dbReference>
<dbReference type="NCBIfam" id="TIGR00724">
    <property type="entry name" value="urea_amlyse_rel"/>
    <property type="match status" value="1"/>
</dbReference>
<sequence length="535" mass="54798">MVIDLRLLPFGDRAVLAEVASLAAVLDLHAQVAAQPPAGVIDIVPAARTVLVRVDPQVLPLDAARAWIAAAAEAPASAPAAASVVELPVVYDGEDLSATAALLGVTPGELAARHAGTEWTVAFTGFAPGFGYLVSDAWPFDVPRRATPRTRVPTGAVGLAGAFSGAYPRETPGGWQLIGTTAATLFDPDADTPALLAPGTRVRFVPRAPDAVTGDAHDERAGATRAAGGVGSHIAAHPAPAHPASARPALTVLDPGLLATVQDQGRPGHAAEGVALSGALDRAALRTANRLVGNDEGAAGIEITLGGFRAVAHTDLWVAVTGAWGAIRCAGRELAPYEAHLWPAGAELQVDWFTRGARGYLAARGGIEARAALGSRSTDILSRLGPAPLAAGVELRLGPEASGPVPPEDLHPWGPPDDDLIEVGLAPGPRADWFSPGALTALFEEAWTVTSQADRVGIRLDGPILDRVRGEELPSEGMVPGALQVPPAGRPVILGADGPVTGGYPVIAVVSDAGRDALAQARPGTTLRFRHARMS</sequence>
<feature type="domain" description="Carboxyltransferase" evidence="5">
    <location>
        <begin position="271"/>
        <end position="535"/>
    </location>
</feature>
<evidence type="ECO:0000256" key="1">
    <source>
        <dbReference type="ARBA" id="ARBA00022741"/>
    </source>
</evidence>
<dbReference type="Gene3D" id="2.40.100.10">
    <property type="entry name" value="Cyclophilin-like"/>
    <property type="match status" value="2"/>
</dbReference>
<evidence type="ECO:0000256" key="2">
    <source>
        <dbReference type="ARBA" id="ARBA00022801"/>
    </source>
</evidence>
<feature type="domain" description="Carboxyltransferase" evidence="4">
    <location>
        <begin position="5"/>
        <end position="196"/>
    </location>
</feature>
<gene>
    <name evidence="6" type="ORF">MIPYR_40142</name>
</gene>
<dbReference type="InterPro" id="IPR052708">
    <property type="entry name" value="PxpC"/>
</dbReference>
<keyword evidence="2" id="KW-0378">Hydrolase</keyword>
<proteinExistence type="predicted"/>
<dbReference type="GO" id="GO:0005524">
    <property type="term" value="F:ATP binding"/>
    <property type="evidence" value="ECO:0007669"/>
    <property type="project" value="UniProtKB-KW"/>
</dbReference>
<evidence type="ECO:0000259" key="4">
    <source>
        <dbReference type="SMART" id="SM00796"/>
    </source>
</evidence>
<keyword evidence="6" id="KW-0456">Lyase</keyword>
<dbReference type="SMART" id="SM00797">
    <property type="entry name" value="AHS2"/>
    <property type="match status" value="1"/>
</dbReference>
<evidence type="ECO:0000256" key="3">
    <source>
        <dbReference type="ARBA" id="ARBA00022840"/>
    </source>
</evidence>
<evidence type="ECO:0000313" key="6">
    <source>
        <dbReference type="EMBL" id="SBS73392.1"/>
    </source>
</evidence>
<keyword evidence="1" id="KW-0547">Nucleotide-binding</keyword>
<name>A0A1Y5P408_9MICO</name>
<dbReference type="Gene3D" id="3.30.1360.40">
    <property type="match status" value="1"/>
</dbReference>
<evidence type="ECO:0000259" key="5">
    <source>
        <dbReference type="SMART" id="SM00797"/>
    </source>
</evidence>
<dbReference type="SMART" id="SM00796">
    <property type="entry name" value="AHS1"/>
    <property type="match status" value="1"/>
</dbReference>
<dbReference type="InterPro" id="IPR003833">
    <property type="entry name" value="CT_C_D"/>
</dbReference>
<organism evidence="6">
    <name type="scientific">uncultured Microbacterium sp</name>
    <dbReference type="NCBI Taxonomy" id="191216"/>
    <lineage>
        <taxon>Bacteria</taxon>
        <taxon>Bacillati</taxon>
        <taxon>Actinomycetota</taxon>
        <taxon>Actinomycetes</taxon>
        <taxon>Micrococcales</taxon>
        <taxon>Microbacteriaceae</taxon>
        <taxon>Microbacterium</taxon>
        <taxon>environmental samples</taxon>
    </lineage>
</organism>
<dbReference type="SUPFAM" id="SSF50891">
    <property type="entry name" value="Cyclophilin-like"/>
    <property type="match status" value="2"/>
</dbReference>
<dbReference type="AlphaFoldDB" id="A0A1Y5P408"/>
<protein>
    <submittedName>
        <fullName evidence="6">Urea amidolyase related protein</fullName>
    </submittedName>
</protein>
<keyword evidence="3" id="KW-0067">ATP-binding</keyword>
<dbReference type="GO" id="GO:0016829">
    <property type="term" value="F:lyase activity"/>
    <property type="evidence" value="ECO:0007669"/>
    <property type="project" value="UniProtKB-KW"/>
</dbReference>
<reference evidence="6" key="1">
    <citation type="submission" date="2016-03" db="EMBL/GenBank/DDBJ databases">
        <authorList>
            <person name="Ploux O."/>
        </authorList>
    </citation>
    <scope>NUCLEOTIDE SEQUENCE</scope>
    <source>
        <strain evidence="6">UC1</strain>
    </source>
</reference>
<accession>A0A1Y5P408</accession>
<dbReference type="InterPro" id="IPR029000">
    <property type="entry name" value="Cyclophilin-like_dom_sf"/>
</dbReference>
<dbReference type="InterPro" id="IPR003778">
    <property type="entry name" value="CT_A_B"/>
</dbReference>
<dbReference type="Pfam" id="PF02626">
    <property type="entry name" value="CT_A_B"/>
    <property type="match status" value="1"/>
</dbReference>